<dbReference type="GO" id="GO:0003700">
    <property type="term" value="F:DNA-binding transcription factor activity"/>
    <property type="evidence" value="ECO:0007669"/>
    <property type="project" value="TreeGrafter"/>
</dbReference>
<gene>
    <name evidence="8" type="ORF">EH244_15835</name>
</gene>
<keyword evidence="2" id="KW-0805">Transcription regulation</keyword>
<dbReference type="FunFam" id="1.10.10.60:FF:000141">
    <property type="entry name" value="TetR family transcriptional regulator"/>
    <property type="match status" value="1"/>
</dbReference>
<dbReference type="InterPro" id="IPR023772">
    <property type="entry name" value="DNA-bd_HTH_TetR-type_CS"/>
</dbReference>
<evidence type="ECO:0000259" key="7">
    <source>
        <dbReference type="PROSITE" id="PS50977"/>
    </source>
</evidence>
<organism evidence="8 9">
    <name type="scientific">Variovorax beijingensis</name>
    <dbReference type="NCBI Taxonomy" id="2496117"/>
    <lineage>
        <taxon>Bacteria</taxon>
        <taxon>Pseudomonadati</taxon>
        <taxon>Pseudomonadota</taxon>
        <taxon>Betaproteobacteria</taxon>
        <taxon>Burkholderiales</taxon>
        <taxon>Comamonadaceae</taxon>
        <taxon>Variovorax</taxon>
    </lineage>
</organism>
<evidence type="ECO:0000256" key="6">
    <source>
        <dbReference type="SAM" id="MobiDB-lite"/>
    </source>
</evidence>
<dbReference type="Gene3D" id="1.10.357.10">
    <property type="entry name" value="Tetracycline Repressor, domain 2"/>
    <property type="match status" value="1"/>
</dbReference>
<feature type="region of interest" description="Disordered" evidence="6">
    <location>
        <begin position="14"/>
        <end position="44"/>
    </location>
</feature>
<dbReference type="PANTHER" id="PTHR30055">
    <property type="entry name" value="HTH-TYPE TRANSCRIPTIONAL REGULATOR RUTR"/>
    <property type="match status" value="1"/>
</dbReference>
<dbReference type="PRINTS" id="PR00455">
    <property type="entry name" value="HTHTETR"/>
</dbReference>
<dbReference type="PANTHER" id="PTHR30055:SF175">
    <property type="entry name" value="HTH-TYPE TRANSCRIPTIONAL REPRESSOR KSTR2"/>
    <property type="match status" value="1"/>
</dbReference>
<feature type="domain" description="HTH tetR-type" evidence="7">
    <location>
        <begin position="51"/>
        <end position="111"/>
    </location>
</feature>
<dbReference type="SUPFAM" id="SSF46689">
    <property type="entry name" value="Homeodomain-like"/>
    <property type="match status" value="1"/>
</dbReference>
<name>A0A3P3EN46_9BURK</name>
<feature type="compositionally biased region" description="Low complexity" evidence="6">
    <location>
        <begin position="19"/>
        <end position="43"/>
    </location>
</feature>
<dbReference type="InterPro" id="IPR036271">
    <property type="entry name" value="Tet_transcr_reg_TetR-rel_C_sf"/>
</dbReference>
<comment type="caution">
    <text evidence="8">The sequence shown here is derived from an EMBL/GenBank/DDBJ whole genome shotgun (WGS) entry which is preliminary data.</text>
</comment>
<sequence>MSGFAAGRGIRTFPARTNPMARPAPIASSPSASPAALSPWAPAGKRAQQREVKRNAVLQTAAQLFNERGFHATSLDDIAERLNVSKPTLYYYVESKDQILLECVKTALDLMQAGIGEVRAAGGSAIDQLKACMRIYSGVVTQDFGMCVIRIGEDPLPAPLRKELRRLKAGIDGQFRRLIEDGVAEGSIAPCDPKMAAFMLAGALSWIGRWYRPDGDLTPDQIADQGIELLLNGVLNRPAVPRRKPAATKAR</sequence>
<dbReference type="InterPro" id="IPR050109">
    <property type="entry name" value="HTH-type_TetR-like_transc_reg"/>
</dbReference>
<evidence type="ECO:0000256" key="5">
    <source>
        <dbReference type="PROSITE-ProRule" id="PRU00335"/>
    </source>
</evidence>
<dbReference type="SUPFAM" id="SSF48498">
    <property type="entry name" value="Tetracyclin repressor-like, C-terminal domain"/>
    <property type="match status" value="1"/>
</dbReference>
<dbReference type="GO" id="GO:0000976">
    <property type="term" value="F:transcription cis-regulatory region binding"/>
    <property type="evidence" value="ECO:0007669"/>
    <property type="project" value="TreeGrafter"/>
</dbReference>
<dbReference type="PROSITE" id="PS01081">
    <property type="entry name" value="HTH_TETR_1"/>
    <property type="match status" value="1"/>
</dbReference>
<evidence type="ECO:0000256" key="3">
    <source>
        <dbReference type="ARBA" id="ARBA00023125"/>
    </source>
</evidence>
<feature type="DNA-binding region" description="H-T-H motif" evidence="5">
    <location>
        <begin position="74"/>
        <end position="93"/>
    </location>
</feature>
<reference evidence="8 9" key="1">
    <citation type="submission" date="2018-11" db="EMBL/GenBank/DDBJ databases">
        <title>The genome of Variovorax sp T529.</title>
        <authorList>
            <person name="Gao J."/>
        </authorList>
    </citation>
    <scope>NUCLEOTIDE SEQUENCE [LARGE SCALE GENOMIC DNA]</scope>
    <source>
        <strain evidence="8 9">T529</strain>
    </source>
</reference>
<protein>
    <submittedName>
        <fullName evidence="8">TetR/AcrR family transcriptional regulator</fullName>
    </submittedName>
</protein>
<evidence type="ECO:0000256" key="4">
    <source>
        <dbReference type="ARBA" id="ARBA00023163"/>
    </source>
</evidence>
<dbReference type="Pfam" id="PF00440">
    <property type="entry name" value="TetR_N"/>
    <property type="match status" value="1"/>
</dbReference>
<dbReference type="InterPro" id="IPR001647">
    <property type="entry name" value="HTH_TetR"/>
</dbReference>
<evidence type="ECO:0000313" key="9">
    <source>
        <dbReference type="Proteomes" id="UP000271590"/>
    </source>
</evidence>
<accession>A0A3P3EN46</accession>
<keyword evidence="1" id="KW-0678">Repressor</keyword>
<evidence type="ECO:0000256" key="2">
    <source>
        <dbReference type="ARBA" id="ARBA00023015"/>
    </source>
</evidence>
<dbReference type="AlphaFoldDB" id="A0A3P3EN46"/>
<dbReference type="Proteomes" id="UP000271590">
    <property type="component" value="Unassembled WGS sequence"/>
</dbReference>
<dbReference type="Pfam" id="PF17932">
    <property type="entry name" value="TetR_C_24"/>
    <property type="match status" value="1"/>
</dbReference>
<dbReference type="EMBL" id="RQXU01000008">
    <property type="protein sequence ID" value="RRH87526.1"/>
    <property type="molecule type" value="Genomic_DNA"/>
</dbReference>
<dbReference type="PROSITE" id="PS50977">
    <property type="entry name" value="HTH_TETR_2"/>
    <property type="match status" value="1"/>
</dbReference>
<keyword evidence="3 5" id="KW-0238">DNA-binding</keyword>
<evidence type="ECO:0000256" key="1">
    <source>
        <dbReference type="ARBA" id="ARBA00022491"/>
    </source>
</evidence>
<dbReference type="InterPro" id="IPR041490">
    <property type="entry name" value="KstR2_TetR_C"/>
</dbReference>
<evidence type="ECO:0000313" key="8">
    <source>
        <dbReference type="EMBL" id="RRH87526.1"/>
    </source>
</evidence>
<proteinExistence type="predicted"/>
<dbReference type="Gene3D" id="1.10.10.60">
    <property type="entry name" value="Homeodomain-like"/>
    <property type="match status" value="1"/>
</dbReference>
<keyword evidence="4" id="KW-0804">Transcription</keyword>
<dbReference type="InterPro" id="IPR009057">
    <property type="entry name" value="Homeodomain-like_sf"/>
</dbReference>